<dbReference type="Pfam" id="PF00089">
    <property type="entry name" value="Trypsin"/>
    <property type="match status" value="1"/>
</dbReference>
<dbReference type="Proteomes" id="UP001430953">
    <property type="component" value="Unassembled WGS sequence"/>
</dbReference>
<evidence type="ECO:0000259" key="10">
    <source>
        <dbReference type="PROSITE" id="PS50240"/>
    </source>
</evidence>
<organism evidence="11 12">
    <name type="scientific">Cardiocondyla obscurior</name>
    <dbReference type="NCBI Taxonomy" id="286306"/>
    <lineage>
        <taxon>Eukaryota</taxon>
        <taxon>Metazoa</taxon>
        <taxon>Ecdysozoa</taxon>
        <taxon>Arthropoda</taxon>
        <taxon>Hexapoda</taxon>
        <taxon>Insecta</taxon>
        <taxon>Pterygota</taxon>
        <taxon>Neoptera</taxon>
        <taxon>Endopterygota</taxon>
        <taxon>Hymenoptera</taxon>
        <taxon>Apocrita</taxon>
        <taxon>Aculeata</taxon>
        <taxon>Formicoidea</taxon>
        <taxon>Formicidae</taxon>
        <taxon>Myrmicinae</taxon>
        <taxon>Cardiocondyla</taxon>
    </lineage>
</organism>
<evidence type="ECO:0000256" key="6">
    <source>
        <dbReference type="ARBA" id="ARBA00022825"/>
    </source>
</evidence>
<reference evidence="11 12" key="1">
    <citation type="submission" date="2023-03" db="EMBL/GenBank/DDBJ databases">
        <title>High recombination rates correlate with genetic variation in Cardiocondyla obscurior ants.</title>
        <authorList>
            <person name="Errbii M."/>
        </authorList>
    </citation>
    <scope>NUCLEOTIDE SEQUENCE [LARGE SCALE GENOMIC DNA]</scope>
    <source>
        <strain evidence="11">Alpha-2009</strain>
        <tissue evidence="11">Whole body</tissue>
    </source>
</reference>
<dbReference type="GO" id="GO:0005576">
    <property type="term" value="C:extracellular region"/>
    <property type="evidence" value="ECO:0007669"/>
    <property type="project" value="UniProtKB-SubCell"/>
</dbReference>
<evidence type="ECO:0000256" key="8">
    <source>
        <dbReference type="ARBA" id="ARBA00044036"/>
    </source>
</evidence>
<keyword evidence="6 9" id="KW-0720">Serine protease</keyword>
<keyword evidence="4 9" id="KW-0645">Protease</keyword>
<dbReference type="PROSITE" id="PS00135">
    <property type="entry name" value="TRYPSIN_SER"/>
    <property type="match status" value="1"/>
</dbReference>
<evidence type="ECO:0000256" key="4">
    <source>
        <dbReference type="ARBA" id="ARBA00022670"/>
    </source>
</evidence>
<dbReference type="PROSITE" id="PS50240">
    <property type="entry name" value="TRYPSIN_DOM"/>
    <property type="match status" value="1"/>
</dbReference>
<dbReference type="EMBL" id="JADYXP020000014">
    <property type="protein sequence ID" value="KAL0110747.1"/>
    <property type="molecule type" value="Genomic_DNA"/>
</dbReference>
<dbReference type="GO" id="GO:0016485">
    <property type="term" value="P:protein processing"/>
    <property type="evidence" value="ECO:0007669"/>
    <property type="project" value="UniProtKB-ARBA"/>
</dbReference>
<dbReference type="InterPro" id="IPR033116">
    <property type="entry name" value="TRYPSIN_SER"/>
</dbReference>
<keyword evidence="3" id="KW-0964">Secreted</keyword>
<dbReference type="InterPro" id="IPR043504">
    <property type="entry name" value="Peptidase_S1_PA_chymotrypsin"/>
</dbReference>
<dbReference type="PANTHER" id="PTHR24276:SF96">
    <property type="entry name" value="PEPTIDASE S1 DOMAIN-CONTAINING PROTEIN"/>
    <property type="match status" value="1"/>
</dbReference>
<feature type="domain" description="Peptidase S1" evidence="10">
    <location>
        <begin position="25"/>
        <end position="249"/>
    </location>
</feature>
<keyword evidence="12" id="KW-1185">Reference proteome</keyword>
<evidence type="ECO:0000313" key="12">
    <source>
        <dbReference type="Proteomes" id="UP001430953"/>
    </source>
</evidence>
<comment type="caution">
    <text evidence="11">The sequence shown here is derived from an EMBL/GenBank/DDBJ whole genome shotgun (WGS) entry which is preliminary data.</text>
</comment>
<dbReference type="GO" id="GO:0004252">
    <property type="term" value="F:serine-type endopeptidase activity"/>
    <property type="evidence" value="ECO:0007669"/>
    <property type="project" value="UniProtKB-EC"/>
</dbReference>
<dbReference type="InterPro" id="IPR009003">
    <property type="entry name" value="Peptidase_S1_PA"/>
</dbReference>
<sequence length="253" mass="27905">MDSITGFIIACLIYGSANGFPNTQIVGGVDALEGKYPYQVSLKYSWNEIHFCGGAIVSQKYVVTAAHCLVGLYNPSDVLIDAGSNGLHSALRTTYKADALIIHPDFNSRLYIHDIGLIKLTKDIAFTSRIKLIEIISYDKNFENHGLTVTGWGTLTWLGVIPERLQKIIVKGFSQKKCAESYNNIYKEHLCTFQGIGQGMCNGDSGGALTYDNKLVGIVSYGRAPCASGYADVFTRVFYYKSWINNYMNTSSN</sequence>
<comment type="similarity">
    <text evidence="2">Belongs to the peptidase S1 family.</text>
</comment>
<gene>
    <name evidence="11" type="ORF">PUN28_014002</name>
</gene>
<evidence type="ECO:0000256" key="9">
    <source>
        <dbReference type="RuleBase" id="RU363034"/>
    </source>
</evidence>
<protein>
    <recommendedName>
        <fullName evidence="8">chymotrypsin</fullName>
        <ecNumber evidence="8">3.4.21.1</ecNumber>
    </recommendedName>
</protein>
<dbReference type="InterPro" id="IPR001254">
    <property type="entry name" value="Trypsin_dom"/>
</dbReference>
<evidence type="ECO:0000256" key="3">
    <source>
        <dbReference type="ARBA" id="ARBA00022525"/>
    </source>
</evidence>
<dbReference type="EC" id="3.4.21.1" evidence="8"/>
<dbReference type="CDD" id="cd00190">
    <property type="entry name" value="Tryp_SPc"/>
    <property type="match status" value="1"/>
</dbReference>
<dbReference type="PRINTS" id="PR00722">
    <property type="entry name" value="CHYMOTRYPSIN"/>
</dbReference>
<name>A0AAW2F5K1_9HYME</name>
<dbReference type="Gene3D" id="2.40.10.10">
    <property type="entry name" value="Trypsin-like serine proteases"/>
    <property type="match status" value="2"/>
</dbReference>
<proteinExistence type="inferred from homology"/>
<keyword evidence="5 9" id="KW-0378">Hydrolase</keyword>
<dbReference type="PANTHER" id="PTHR24276">
    <property type="entry name" value="POLYSERASE-RELATED"/>
    <property type="match status" value="1"/>
</dbReference>
<dbReference type="PROSITE" id="PS00134">
    <property type="entry name" value="TRYPSIN_HIS"/>
    <property type="match status" value="1"/>
</dbReference>
<evidence type="ECO:0000256" key="1">
    <source>
        <dbReference type="ARBA" id="ARBA00004239"/>
    </source>
</evidence>
<dbReference type="FunFam" id="2.40.10.10:FF:000047">
    <property type="entry name" value="Trypsin eta"/>
    <property type="match status" value="1"/>
</dbReference>
<comment type="subcellular location">
    <subcellularLocation>
        <location evidence="1">Secreted</location>
        <location evidence="1">Extracellular space</location>
    </subcellularLocation>
</comment>
<evidence type="ECO:0000256" key="7">
    <source>
        <dbReference type="ARBA" id="ARBA00023157"/>
    </source>
</evidence>
<accession>A0AAW2F5K1</accession>
<dbReference type="SMART" id="SM00020">
    <property type="entry name" value="Tryp_SPc"/>
    <property type="match status" value="1"/>
</dbReference>
<dbReference type="AlphaFoldDB" id="A0AAW2F5K1"/>
<keyword evidence="7" id="KW-1015">Disulfide bond</keyword>
<evidence type="ECO:0000256" key="5">
    <source>
        <dbReference type="ARBA" id="ARBA00022801"/>
    </source>
</evidence>
<dbReference type="SUPFAM" id="SSF50494">
    <property type="entry name" value="Trypsin-like serine proteases"/>
    <property type="match status" value="1"/>
</dbReference>
<dbReference type="InterPro" id="IPR050430">
    <property type="entry name" value="Peptidase_S1"/>
</dbReference>
<dbReference type="InterPro" id="IPR018114">
    <property type="entry name" value="TRYPSIN_HIS"/>
</dbReference>
<dbReference type="InterPro" id="IPR001314">
    <property type="entry name" value="Peptidase_S1A"/>
</dbReference>
<evidence type="ECO:0000313" key="11">
    <source>
        <dbReference type="EMBL" id="KAL0110747.1"/>
    </source>
</evidence>
<evidence type="ECO:0000256" key="2">
    <source>
        <dbReference type="ARBA" id="ARBA00007664"/>
    </source>
</evidence>